<proteinExistence type="inferred from homology"/>
<evidence type="ECO:0000256" key="6">
    <source>
        <dbReference type="ARBA" id="ARBA00022723"/>
    </source>
</evidence>
<dbReference type="InterPro" id="IPR029044">
    <property type="entry name" value="Nucleotide-diphossugar_trans"/>
</dbReference>
<evidence type="ECO:0000256" key="7">
    <source>
        <dbReference type="ARBA" id="ARBA00022842"/>
    </source>
</evidence>
<gene>
    <name evidence="11" type="primary">rmlA1</name>
    <name evidence="11" type="ORF">K227x_64940</name>
</gene>
<sequence length="303" mass="33015">MTQPSTVCTKGIILAGGSGSRLAPMTLGCNKQLLPVYDKPLIYYPLSTLMLAGIQDVLLISSPDEIHRFESLFGNGSDLGIRMQYQVQPQPDGLAQAFVLGESFIGNDPVALILGDNVFYGDGFSKSLQAIAQNLTGATVFAHEVSDPSRYGVIELDAGGMPISIVEKPVHPKSNLVIPGIYFFDHRVVEFAKALRPSARGEYEITDVIQQYLNDRSLSVSRMGRGTVWLDTGTPMALLQASNFIAAIEQRQGVRICCPEEIAARMGYITPKDLRRLAESMESDYGAYLRSVARQLGHSTIPS</sequence>
<keyword evidence="12" id="KW-1185">Reference proteome</keyword>
<dbReference type="FunFam" id="3.90.550.10:FF:000023">
    <property type="entry name" value="Glucose-1-phosphate thymidylyltransferase"/>
    <property type="match status" value="1"/>
</dbReference>
<protein>
    <recommendedName>
        <fullName evidence="3 9">Glucose-1-phosphate thymidylyltransferase</fullName>
        <ecNumber evidence="3 9">2.7.7.24</ecNumber>
    </recommendedName>
</protein>
<keyword evidence="7 9" id="KW-0460">Magnesium</keyword>
<dbReference type="InterPro" id="IPR005835">
    <property type="entry name" value="NTP_transferase_dom"/>
</dbReference>
<comment type="catalytic activity">
    <reaction evidence="8 9">
        <text>dTTP + alpha-D-glucose 1-phosphate + H(+) = dTDP-alpha-D-glucose + diphosphate</text>
        <dbReference type="Rhea" id="RHEA:15225"/>
        <dbReference type="ChEBI" id="CHEBI:15378"/>
        <dbReference type="ChEBI" id="CHEBI:33019"/>
        <dbReference type="ChEBI" id="CHEBI:37568"/>
        <dbReference type="ChEBI" id="CHEBI:57477"/>
        <dbReference type="ChEBI" id="CHEBI:58601"/>
        <dbReference type="EC" id="2.7.7.24"/>
    </reaction>
</comment>
<dbReference type="EMBL" id="CP036525">
    <property type="protein sequence ID" value="QDT08064.1"/>
    <property type="molecule type" value="Genomic_DNA"/>
</dbReference>
<dbReference type="KEGG" id="rlc:K227x_64940"/>
<evidence type="ECO:0000256" key="9">
    <source>
        <dbReference type="RuleBase" id="RU003706"/>
    </source>
</evidence>
<dbReference type="GO" id="GO:0046872">
    <property type="term" value="F:metal ion binding"/>
    <property type="evidence" value="ECO:0007669"/>
    <property type="project" value="UniProtKB-KW"/>
</dbReference>
<dbReference type="SUPFAM" id="SSF53448">
    <property type="entry name" value="Nucleotide-diphospho-sugar transferases"/>
    <property type="match status" value="1"/>
</dbReference>
<dbReference type="AlphaFoldDB" id="A0A517NLQ2"/>
<dbReference type="InterPro" id="IPR005907">
    <property type="entry name" value="G1P_thy_trans_s"/>
</dbReference>
<comment type="function">
    <text evidence="9">Catalyzes the formation of dTDP-glucose, from dTTP and glucose 1-phosphate, as well as its pyrophosphorolysis.</text>
</comment>
<dbReference type="RefSeq" id="WP_145178639.1">
    <property type="nucleotide sequence ID" value="NZ_CP036525.1"/>
</dbReference>
<dbReference type="Gene3D" id="3.90.550.10">
    <property type="entry name" value="Spore Coat Polysaccharide Biosynthesis Protein SpsA, Chain A"/>
    <property type="match status" value="1"/>
</dbReference>
<feature type="domain" description="Nucleotidyl transferase" evidence="10">
    <location>
        <begin position="10"/>
        <end position="246"/>
    </location>
</feature>
<evidence type="ECO:0000256" key="5">
    <source>
        <dbReference type="ARBA" id="ARBA00022695"/>
    </source>
</evidence>
<dbReference type="PANTHER" id="PTHR43532:SF1">
    <property type="entry name" value="GLUCOSE-1-PHOSPHATE THYMIDYLYLTRANSFERASE 1"/>
    <property type="match status" value="1"/>
</dbReference>
<organism evidence="11 12">
    <name type="scientific">Rubripirellula lacrimiformis</name>
    <dbReference type="NCBI Taxonomy" id="1930273"/>
    <lineage>
        <taxon>Bacteria</taxon>
        <taxon>Pseudomonadati</taxon>
        <taxon>Planctomycetota</taxon>
        <taxon>Planctomycetia</taxon>
        <taxon>Pirellulales</taxon>
        <taxon>Pirellulaceae</taxon>
        <taxon>Rubripirellula</taxon>
    </lineage>
</organism>
<evidence type="ECO:0000259" key="10">
    <source>
        <dbReference type="Pfam" id="PF00483"/>
    </source>
</evidence>
<dbReference type="Proteomes" id="UP000318538">
    <property type="component" value="Chromosome"/>
</dbReference>
<accession>A0A517NLQ2</accession>
<keyword evidence="5 9" id="KW-0548">Nucleotidyltransferase</keyword>
<comment type="cofactor">
    <cofactor evidence="1">
        <name>Mg(2+)</name>
        <dbReference type="ChEBI" id="CHEBI:18420"/>
    </cofactor>
</comment>
<comment type="similarity">
    <text evidence="2 9">Belongs to the glucose-1-phosphate thymidylyltransferase family.</text>
</comment>
<keyword evidence="6 9" id="KW-0479">Metal-binding</keyword>
<dbReference type="GO" id="GO:0008879">
    <property type="term" value="F:glucose-1-phosphate thymidylyltransferase activity"/>
    <property type="evidence" value="ECO:0007669"/>
    <property type="project" value="UniProtKB-EC"/>
</dbReference>
<dbReference type="CDD" id="cd02538">
    <property type="entry name" value="G1P_TT_short"/>
    <property type="match status" value="1"/>
</dbReference>
<name>A0A517NLQ2_9BACT</name>
<evidence type="ECO:0000256" key="2">
    <source>
        <dbReference type="ARBA" id="ARBA00010480"/>
    </source>
</evidence>
<keyword evidence="4 9" id="KW-0808">Transferase</keyword>
<dbReference type="PANTHER" id="PTHR43532">
    <property type="entry name" value="GLUCOSE-1-PHOSPHATE THYMIDYLYLTRANSFERASE"/>
    <property type="match status" value="1"/>
</dbReference>
<evidence type="ECO:0000313" key="12">
    <source>
        <dbReference type="Proteomes" id="UP000318538"/>
    </source>
</evidence>
<evidence type="ECO:0000256" key="3">
    <source>
        <dbReference type="ARBA" id="ARBA00012461"/>
    </source>
</evidence>
<reference evidence="11 12" key="1">
    <citation type="submission" date="2019-02" db="EMBL/GenBank/DDBJ databases">
        <title>Deep-cultivation of Planctomycetes and their phenomic and genomic characterization uncovers novel biology.</title>
        <authorList>
            <person name="Wiegand S."/>
            <person name="Jogler M."/>
            <person name="Boedeker C."/>
            <person name="Pinto D."/>
            <person name="Vollmers J."/>
            <person name="Rivas-Marin E."/>
            <person name="Kohn T."/>
            <person name="Peeters S.H."/>
            <person name="Heuer A."/>
            <person name="Rast P."/>
            <person name="Oberbeckmann S."/>
            <person name="Bunk B."/>
            <person name="Jeske O."/>
            <person name="Meyerdierks A."/>
            <person name="Storesund J.E."/>
            <person name="Kallscheuer N."/>
            <person name="Luecker S."/>
            <person name="Lage O.M."/>
            <person name="Pohl T."/>
            <person name="Merkel B.J."/>
            <person name="Hornburger P."/>
            <person name="Mueller R.-W."/>
            <person name="Bruemmer F."/>
            <person name="Labrenz M."/>
            <person name="Spormann A.M."/>
            <person name="Op den Camp H."/>
            <person name="Overmann J."/>
            <person name="Amann R."/>
            <person name="Jetten M.S.M."/>
            <person name="Mascher T."/>
            <person name="Medema M.H."/>
            <person name="Devos D.P."/>
            <person name="Kaster A.-K."/>
            <person name="Ovreas L."/>
            <person name="Rohde M."/>
            <person name="Galperin M.Y."/>
            <person name="Jogler C."/>
        </authorList>
    </citation>
    <scope>NUCLEOTIDE SEQUENCE [LARGE SCALE GENOMIC DNA]</scope>
    <source>
        <strain evidence="11 12">K22_7</strain>
    </source>
</reference>
<dbReference type="Pfam" id="PF00483">
    <property type="entry name" value="NTP_transferase"/>
    <property type="match status" value="1"/>
</dbReference>
<dbReference type="NCBIfam" id="TIGR01207">
    <property type="entry name" value="rmlA"/>
    <property type="match status" value="1"/>
</dbReference>
<evidence type="ECO:0000256" key="4">
    <source>
        <dbReference type="ARBA" id="ARBA00022679"/>
    </source>
</evidence>
<dbReference type="EC" id="2.7.7.24" evidence="3 9"/>
<evidence type="ECO:0000256" key="8">
    <source>
        <dbReference type="ARBA" id="ARBA00049336"/>
    </source>
</evidence>
<dbReference type="OrthoDB" id="9803871at2"/>
<evidence type="ECO:0000313" key="11">
    <source>
        <dbReference type="EMBL" id="QDT08064.1"/>
    </source>
</evidence>
<evidence type="ECO:0000256" key="1">
    <source>
        <dbReference type="ARBA" id="ARBA00001946"/>
    </source>
</evidence>